<dbReference type="Proteomes" id="UP001330016">
    <property type="component" value="Unassembled WGS sequence"/>
</dbReference>
<gene>
    <name evidence="2" type="ORF">PS435_07915</name>
</gene>
<sequence>MRQFGWTPKQWSALSVREKAVVIAGIDLGQEEEKKQQREAEAKARSHRKH</sequence>
<evidence type="ECO:0000313" key="2">
    <source>
        <dbReference type="EMBL" id="MEE6715781.1"/>
    </source>
</evidence>
<feature type="region of interest" description="Disordered" evidence="1">
    <location>
        <begin position="27"/>
        <end position="50"/>
    </location>
</feature>
<dbReference type="RefSeq" id="WP_193312178.1">
    <property type="nucleotide sequence ID" value="NZ_CP045143.1"/>
</dbReference>
<comment type="caution">
    <text evidence="2">The sequence shown here is derived from an EMBL/GenBank/DDBJ whole genome shotgun (WGS) entry which is preliminary data.</text>
</comment>
<feature type="compositionally biased region" description="Basic and acidic residues" evidence="1">
    <location>
        <begin position="31"/>
        <end position="44"/>
    </location>
</feature>
<reference evidence="2 3" key="1">
    <citation type="submission" date="2023-02" db="EMBL/GenBank/DDBJ databases">
        <title>The predominant lactic acid bacteria and yeasts involved in the spontaneous fermentation of millet during the production of the traditional porridge Hausa koko in Ghana.</title>
        <authorList>
            <person name="Atter A."/>
            <person name="Diaz M."/>
        </authorList>
    </citation>
    <scope>NUCLEOTIDE SEQUENCE [LARGE SCALE GENOMIC DNA]</scope>
    <source>
        <strain evidence="2 3">FI11640</strain>
    </source>
</reference>
<accession>A0ABU7SZJ5</accession>
<name>A0ABU7SZJ5_9LACO</name>
<evidence type="ECO:0000256" key="1">
    <source>
        <dbReference type="SAM" id="MobiDB-lite"/>
    </source>
</evidence>
<protein>
    <submittedName>
        <fullName evidence="2">Uncharacterized protein</fullName>
    </submittedName>
</protein>
<evidence type="ECO:0000313" key="3">
    <source>
        <dbReference type="Proteomes" id="UP001330016"/>
    </source>
</evidence>
<keyword evidence="3" id="KW-1185">Reference proteome</keyword>
<proteinExistence type="predicted"/>
<organism evidence="2 3">
    <name type="scientific">Schleiferilactobacillus harbinensis</name>
    <dbReference type="NCBI Taxonomy" id="304207"/>
    <lineage>
        <taxon>Bacteria</taxon>
        <taxon>Bacillati</taxon>
        <taxon>Bacillota</taxon>
        <taxon>Bacilli</taxon>
        <taxon>Lactobacillales</taxon>
        <taxon>Lactobacillaceae</taxon>
        <taxon>Schleiferilactobacillus</taxon>
    </lineage>
</organism>
<dbReference type="EMBL" id="JAQSGK010000019">
    <property type="protein sequence ID" value="MEE6715781.1"/>
    <property type="molecule type" value="Genomic_DNA"/>
</dbReference>